<dbReference type="Proteomes" id="UP000015354">
    <property type="component" value="Unassembled WGS sequence"/>
</dbReference>
<dbReference type="PANTHER" id="PTHR12320">
    <property type="entry name" value="PROTEIN PHOSPHATASE 2C"/>
    <property type="match status" value="1"/>
</dbReference>
<keyword evidence="1" id="KW-0479">Metal-binding</keyword>
<dbReference type="InterPro" id="IPR001932">
    <property type="entry name" value="PPM-type_phosphatase-like_dom"/>
</dbReference>
<dbReference type="EC" id="3.1.3.16" evidence="1"/>
<comment type="catalytic activity">
    <reaction evidence="1">
        <text>O-phospho-L-threonyl-[protein] + H2O = L-threonyl-[protein] + phosphate</text>
        <dbReference type="Rhea" id="RHEA:47004"/>
        <dbReference type="Rhea" id="RHEA-COMP:11060"/>
        <dbReference type="Rhea" id="RHEA-COMP:11605"/>
        <dbReference type="ChEBI" id="CHEBI:15377"/>
        <dbReference type="ChEBI" id="CHEBI:30013"/>
        <dbReference type="ChEBI" id="CHEBI:43474"/>
        <dbReference type="ChEBI" id="CHEBI:61977"/>
        <dbReference type="EC" id="3.1.3.16"/>
    </reaction>
</comment>
<dbReference type="OrthoDB" id="60843at2759"/>
<dbReference type="InterPro" id="IPR036457">
    <property type="entry name" value="PPM-type-like_dom_sf"/>
</dbReference>
<dbReference type="SUPFAM" id="SSF81606">
    <property type="entry name" value="PP2C-like"/>
    <property type="match status" value="1"/>
</dbReference>
<protein>
    <recommendedName>
        <fullName evidence="1">Protein phosphatase</fullName>
        <ecNumber evidence="1">3.1.3.16</ecNumber>
    </recommendedName>
</protein>
<reference evidence="3" key="2">
    <citation type="submission" date="2013-03" db="EMBL/GenBank/DDBJ databases">
        <authorList>
            <person name="Motta M.C.M."/>
            <person name="Martins A.C.A."/>
            <person name="Preta C.M.C.C."/>
            <person name="Silva R."/>
            <person name="de Souza S.S."/>
            <person name="Klein C.C."/>
            <person name="de Almeida L.G.P."/>
            <person name="Cunha O.L."/>
            <person name="Colabardini A.C."/>
            <person name="Lima B.A."/>
            <person name="Machado C.R."/>
            <person name="Soares C.M.A."/>
            <person name="de Menezes C.B.A."/>
            <person name="Bartolomeu D.C."/>
            <person name="Grisard E.C."/>
            <person name="Fantinatti-Garboggini F."/>
            <person name="Rodrigues-Luiz G.F."/>
            <person name="Wagner G."/>
            <person name="Goldman G.H."/>
            <person name="Fietto J.L.R."/>
            <person name="Ciapina L.P."/>
            <person name="Brocchi M."/>
            <person name="Elias M.C."/>
            <person name="Goldman M.H.S."/>
            <person name="Sagot M.-F."/>
            <person name="Pereira M."/>
            <person name="Stoco P.H."/>
            <person name="Teixeira S.M.R."/>
            <person name="de Mendonca-Neto R.P."/>
            <person name="Maciel T.E.F."/>
            <person name="Mendes T.A.O."/>
            <person name="Urmenyi T.P."/>
            <person name="Teixeira M.M.G."/>
            <person name="de Camargo E.F.P."/>
            <person name="de Sousa W."/>
            <person name="Schenkman S."/>
            <person name="de Vasconcelos A.T.R."/>
        </authorList>
    </citation>
    <scope>NUCLEOTIDE SEQUENCE</scope>
</reference>
<dbReference type="EMBL" id="ATMH01008263">
    <property type="protein sequence ID" value="EPY22283.1"/>
    <property type="molecule type" value="Genomic_DNA"/>
</dbReference>
<sequence>MCTAVPSSLPISYFLLLPPQGKKVKLRPTTSTTVCSLSTMGNKNSSLDASTASATRAAMQDWGLPPEDVPEDEKDPNELVLQSWAFCKAKPSPGLMYRSDVEERKRRQDVSWRKRSSFIELDCGEDSFFVANNYKVIGIADGVGGWREQGVDASQFANSLMENAKLFVETHRKERDPEAILEAAYGKVLRDKKVKAGSSTACVAVLNTDTEGKNVLDVANLGDSGLLVVRNREQLFRVHEKVHAFNLPFQLAVLPRHLQGRAFSDRVKDCVRESVEVQEGDVIVMGTDGLFDNRFNSELAEDAGWIGKTASSAVSSIPVVGFLLSGFFSDSRVEYVDPYRVVQRVVADAHRTSLNQEVNSPWASMLRQYGVKDAMGGKSDDITVILSRVSTREALSENSTW</sequence>
<keyword evidence="1" id="KW-0904">Protein phosphatase</keyword>
<comment type="catalytic activity">
    <reaction evidence="1">
        <text>O-phospho-L-seryl-[protein] + H2O = L-seryl-[protein] + phosphate</text>
        <dbReference type="Rhea" id="RHEA:20629"/>
        <dbReference type="Rhea" id="RHEA-COMP:9863"/>
        <dbReference type="Rhea" id="RHEA-COMP:11604"/>
        <dbReference type="ChEBI" id="CHEBI:15377"/>
        <dbReference type="ChEBI" id="CHEBI:29999"/>
        <dbReference type="ChEBI" id="CHEBI:43474"/>
        <dbReference type="ChEBI" id="CHEBI:83421"/>
        <dbReference type="EC" id="3.1.3.16"/>
    </reaction>
</comment>
<accession>S9U040</accession>
<evidence type="ECO:0000313" key="5">
    <source>
        <dbReference type="Proteomes" id="UP000015354"/>
    </source>
</evidence>
<comment type="cofactor">
    <cofactor evidence="1">
        <name>Mn(2+)</name>
        <dbReference type="ChEBI" id="CHEBI:29035"/>
    </cofactor>
</comment>
<dbReference type="EMBL" id="ATMH01001430">
    <property type="protein sequence ID" value="EPY34672.1"/>
    <property type="molecule type" value="Genomic_DNA"/>
</dbReference>
<feature type="domain" description="PPM-type phosphatase" evidence="2">
    <location>
        <begin position="111"/>
        <end position="389"/>
    </location>
</feature>
<dbReference type="GO" id="GO:0046872">
    <property type="term" value="F:metal ion binding"/>
    <property type="evidence" value="ECO:0007669"/>
    <property type="project" value="UniProtKB-UniRule"/>
</dbReference>
<dbReference type="GO" id="GO:0004722">
    <property type="term" value="F:protein serine/threonine phosphatase activity"/>
    <property type="evidence" value="ECO:0007669"/>
    <property type="project" value="UniProtKB-EC"/>
</dbReference>
<dbReference type="SMART" id="SM00331">
    <property type="entry name" value="PP2C_SIG"/>
    <property type="match status" value="1"/>
</dbReference>
<dbReference type="AlphaFoldDB" id="S9U040"/>
<evidence type="ECO:0000313" key="3">
    <source>
        <dbReference type="EMBL" id="EPY22283.1"/>
    </source>
</evidence>
<keyword evidence="1" id="KW-0378">Hydrolase</keyword>
<gene>
    <name evidence="4" type="ORF">STCU_01430</name>
    <name evidence="3" type="ORF">STCU_08263</name>
</gene>
<dbReference type="PROSITE" id="PS51746">
    <property type="entry name" value="PPM_2"/>
    <property type="match status" value="1"/>
</dbReference>
<keyword evidence="5" id="KW-1185">Reference proteome</keyword>
<comment type="caution">
    <text evidence="3">The sequence shown here is derived from an EMBL/GenBank/DDBJ whole genome shotgun (WGS) entry which is preliminary data.</text>
</comment>
<evidence type="ECO:0000259" key="2">
    <source>
        <dbReference type="PROSITE" id="PS51746"/>
    </source>
</evidence>
<evidence type="ECO:0000256" key="1">
    <source>
        <dbReference type="RuleBase" id="RU366020"/>
    </source>
</evidence>
<dbReference type="PANTHER" id="PTHR12320:SF37">
    <property type="entry name" value="PROTEIN PHOSPHATASE"/>
    <property type="match status" value="1"/>
</dbReference>
<reference evidence="3 5" key="1">
    <citation type="journal article" date="2013" name="PLoS ONE">
        <title>Predicting the Proteins of Angomonas deanei, Strigomonas culicis and Their Respective Endosymbionts Reveals New Aspects of the Trypanosomatidae Family.</title>
        <authorList>
            <person name="Motta M.C."/>
            <person name="Martins A.C."/>
            <person name="de Souza S.S."/>
            <person name="Catta-Preta C.M."/>
            <person name="Silva R."/>
            <person name="Klein C.C."/>
            <person name="de Almeida L.G."/>
            <person name="de Lima Cunha O."/>
            <person name="Ciapina L.P."/>
            <person name="Brocchi M."/>
            <person name="Colabardini A.C."/>
            <person name="de Araujo Lima B."/>
            <person name="Machado C.R."/>
            <person name="de Almeida Soares C.M."/>
            <person name="Probst C.M."/>
            <person name="de Menezes C.B."/>
            <person name="Thompson C.E."/>
            <person name="Bartholomeu D.C."/>
            <person name="Gradia D.F."/>
            <person name="Pavoni D.P."/>
            <person name="Grisard E.C."/>
            <person name="Fantinatti-Garboggini F."/>
            <person name="Marchini F.K."/>
            <person name="Rodrigues-Luiz G.F."/>
            <person name="Wagner G."/>
            <person name="Goldman G.H."/>
            <person name="Fietto J.L."/>
            <person name="Elias M.C."/>
            <person name="Goldman M.H."/>
            <person name="Sagot M.F."/>
            <person name="Pereira M."/>
            <person name="Stoco P.H."/>
            <person name="de Mendonca-Neto R.P."/>
            <person name="Teixeira S.M."/>
            <person name="Maciel T.E."/>
            <person name="de Oliveira Mendes T.A."/>
            <person name="Urmenyi T.P."/>
            <person name="de Souza W."/>
            <person name="Schenkman S."/>
            <person name="de Vasconcelos A.T."/>
        </authorList>
    </citation>
    <scope>NUCLEOTIDE SEQUENCE [LARGE SCALE GENOMIC DNA]</scope>
</reference>
<keyword evidence="1" id="KW-0460">Magnesium</keyword>
<dbReference type="Gene3D" id="3.60.40.10">
    <property type="entry name" value="PPM-type phosphatase domain"/>
    <property type="match status" value="1"/>
</dbReference>
<keyword evidence="1" id="KW-0464">Manganese</keyword>
<organism evidence="3 5">
    <name type="scientific">Strigomonas culicis</name>
    <dbReference type="NCBI Taxonomy" id="28005"/>
    <lineage>
        <taxon>Eukaryota</taxon>
        <taxon>Discoba</taxon>
        <taxon>Euglenozoa</taxon>
        <taxon>Kinetoplastea</taxon>
        <taxon>Metakinetoplastina</taxon>
        <taxon>Trypanosomatida</taxon>
        <taxon>Trypanosomatidae</taxon>
        <taxon>Strigomonadinae</taxon>
        <taxon>Strigomonas</taxon>
    </lineage>
</organism>
<comment type="similarity">
    <text evidence="1">Belongs to the PP2C family.</text>
</comment>
<name>S9U040_9TRYP</name>
<comment type="cofactor">
    <cofactor evidence="1">
        <name>Mg(2+)</name>
        <dbReference type="ChEBI" id="CHEBI:18420"/>
    </cofactor>
</comment>
<dbReference type="InterPro" id="IPR039123">
    <property type="entry name" value="PPTC7"/>
</dbReference>
<evidence type="ECO:0000313" key="4">
    <source>
        <dbReference type="EMBL" id="EPY34672.1"/>
    </source>
</evidence>
<dbReference type="SMART" id="SM00332">
    <property type="entry name" value="PP2Cc"/>
    <property type="match status" value="1"/>
</dbReference>
<dbReference type="Pfam" id="PF07228">
    <property type="entry name" value="SpoIIE"/>
    <property type="match status" value="1"/>
</dbReference>
<proteinExistence type="inferred from homology"/>